<dbReference type="GO" id="GO:0014826">
    <property type="term" value="P:vein smooth muscle contraction"/>
    <property type="evidence" value="ECO:0007669"/>
    <property type="project" value="TreeGrafter"/>
</dbReference>
<evidence type="ECO:0000313" key="7">
    <source>
        <dbReference type="Ensembl" id="ENSEBUP00000014997.1"/>
    </source>
</evidence>
<dbReference type="PANTHER" id="PTHR13874:SF12">
    <property type="entry name" value="ENDOTHELIN-3A"/>
    <property type="match status" value="1"/>
</dbReference>
<name>A0A8C4QHX8_EPTBU</name>
<evidence type="ECO:0000256" key="1">
    <source>
        <dbReference type="ARBA" id="ARBA00004613"/>
    </source>
</evidence>
<feature type="domain" description="Endothelin-like toxin" evidence="6">
    <location>
        <begin position="117"/>
        <end position="138"/>
    </location>
</feature>
<evidence type="ECO:0000256" key="5">
    <source>
        <dbReference type="ARBA" id="ARBA00023322"/>
    </source>
</evidence>
<keyword evidence="8" id="KW-1185">Reference proteome</keyword>
<keyword evidence="4" id="KW-0838">Vasoactive</keyword>
<dbReference type="GO" id="GO:0003100">
    <property type="term" value="P:regulation of systemic arterial blood pressure by endothelin"/>
    <property type="evidence" value="ECO:0007669"/>
    <property type="project" value="TreeGrafter"/>
</dbReference>
<dbReference type="Pfam" id="PF00322">
    <property type="entry name" value="Endothelin"/>
    <property type="match status" value="1"/>
</dbReference>
<protein>
    <recommendedName>
        <fullName evidence="6">Endothelin-like toxin domain-containing protein</fullName>
    </recommendedName>
</protein>
<evidence type="ECO:0000256" key="3">
    <source>
        <dbReference type="ARBA" id="ARBA00022525"/>
    </source>
</evidence>
<comment type="similarity">
    <text evidence="2">Belongs to the endothelin/sarafotoxin family.</text>
</comment>
<sequence length="231" mass="26164">MLWEGLGFAGRDESTSERDLPRHCLFVSCATRYECLLQIIASNASPGPAAPGSQMRPRGAILRRQRRCSCISLLDKECIYFCHVGIIWVNSRGKLAPYGLGNNQRSKREASVEVSSRCVCRDSADGTCTRFCKADSSKDYRSVQDTMVFVWSRAHLSRHISSSSSSSLLLFNILDQQQLPHGYQIITILMHLTHVTLYWSLTMLTSTHWWSLTICTQYVTKKFCPSHIIHV</sequence>
<evidence type="ECO:0000256" key="2">
    <source>
        <dbReference type="ARBA" id="ARBA00010959"/>
    </source>
</evidence>
<dbReference type="PROSITE" id="PS00270">
    <property type="entry name" value="ENDOTHELIN"/>
    <property type="match status" value="2"/>
</dbReference>
<evidence type="ECO:0000313" key="8">
    <source>
        <dbReference type="Proteomes" id="UP000694388"/>
    </source>
</evidence>
<organism evidence="7 8">
    <name type="scientific">Eptatretus burgeri</name>
    <name type="common">Inshore hagfish</name>
    <dbReference type="NCBI Taxonomy" id="7764"/>
    <lineage>
        <taxon>Eukaryota</taxon>
        <taxon>Metazoa</taxon>
        <taxon>Chordata</taxon>
        <taxon>Craniata</taxon>
        <taxon>Vertebrata</taxon>
        <taxon>Cyclostomata</taxon>
        <taxon>Myxini</taxon>
        <taxon>Myxiniformes</taxon>
        <taxon>Myxinidae</taxon>
        <taxon>Eptatretinae</taxon>
        <taxon>Eptatretus</taxon>
    </lineage>
</organism>
<feature type="domain" description="Endothelin-like toxin" evidence="6">
    <location>
        <begin position="67"/>
        <end position="88"/>
    </location>
</feature>
<reference evidence="7" key="2">
    <citation type="submission" date="2025-09" db="UniProtKB">
        <authorList>
            <consortium name="Ensembl"/>
        </authorList>
    </citation>
    <scope>IDENTIFICATION</scope>
</reference>
<dbReference type="AlphaFoldDB" id="A0A8C4QHX8"/>
<dbReference type="InterPro" id="IPR001928">
    <property type="entry name" value="Endothln-like_toxin"/>
</dbReference>
<dbReference type="PANTHER" id="PTHR13874">
    <property type="entry name" value="ENDOTHELIN"/>
    <property type="match status" value="1"/>
</dbReference>
<dbReference type="Proteomes" id="UP000694388">
    <property type="component" value="Unplaced"/>
</dbReference>
<dbReference type="GO" id="GO:0005179">
    <property type="term" value="F:hormone activity"/>
    <property type="evidence" value="ECO:0007669"/>
    <property type="project" value="TreeGrafter"/>
</dbReference>
<dbReference type="GO" id="GO:0031708">
    <property type="term" value="F:endothelin B receptor binding"/>
    <property type="evidence" value="ECO:0007669"/>
    <property type="project" value="TreeGrafter"/>
</dbReference>
<evidence type="ECO:0000259" key="6">
    <source>
        <dbReference type="SMART" id="SM00272"/>
    </source>
</evidence>
<dbReference type="GO" id="GO:0019229">
    <property type="term" value="P:regulation of vasoconstriction"/>
    <property type="evidence" value="ECO:0007669"/>
    <property type="project" value="InterPro"/>
</dbReference>
<dbReference type="Ensembl" id="ENSEBUT00000015573.1">
    <property type="protein sequence ID" value="ENSEBUP00000014997.1"/>
    <property type="gene ID" value="ENSEBUG00000009454.1"/>
</dbReference>
<dbReference type="SMART" id="SM00272">
    <property type="entry name" value="END"/>
    <property type="match status" value="2"/>
</dbReference>
<dbReference type="GO" id="GO:0005615">
    <property type="term" value="C:extracellular space"/>
    <property type="evidence" value="ECO:0007669"/>
    <property type="project" value="TreeGrafter"/>
</dbReference>
<dbReference type="PRINTS" id="PR00365">
    <property type="entry name" value="ENDOTHELIN"/>
</dbReference>
<proteinExistence type="inferred from homology"/>
<dbReference type="InterPro" id="IPR019764">
    <property type="entry name" value="Endothelin_toxin_CS"/>
</dbReference>
<keyword evidence="5" id="KW-0839">Vasoconstrictor</keyword>
<accession>A0A8C4QHX8</accession>
<keyword evidence="3" id="KW-0964">Secreted</keyword>
<dbReference type="GO" id="GO:0006874">
    <property type="term" value="P:intracellular calcium ion homeostasis"/>
    <property type="evidence" value="ECO:0007669"/>
    <property type="project" value="TreeGrafter"/>
</dbReference>
<dbReference type="InterPro" id="IPR020475">
    <property type="entry name" value="Endothelin"/>
</dbReference>
<reference evidence="7" key="1">
    <citation type="submission" date="2025-08" db="UniProtKB">
        <authorList>
            <consortium name="Ensembl"/>
        </authorList>
    </citation>
    <scope>IDENTIFICATION</scope>
</reference>
<comment type="subcellular location">
    <subcellularLocation>
        <location evidence="1">Secreted</location>
    </subcellularLocation>
</comment>
<evidence type="ECO:0000256" key="4">
    <source>
        <dbReference type="ARBA" id="ARBA00022858"/>
    </source>
</evidence>
<dbReference type="GeneTree" id="ENSGT00950000183053"/>